<dbReference type="InterPro" id="IPR046341">
    <property type="entry name" value="SET_dom_sf"/>
</dbReference>
<dbReference type="STRING" id="454286.A0A0J8TS10"/>
<sequence length="125" mass="14502">MSVANLEKIIKGVPSHGFLCSPEFLPAVKEKGASAFLLMDQYLLGDESFWAPYIRSLPEDSQLTRLEYYSDEDLEWLEGTNLLKLRENMLIKLKTTYEVGLQMLKESPNKNTKNYTWICWDKCTK</sequence>
<dbReference type="Gene3D" id="3.90.1410.10">
    <property type="entry name" value="set domain protein methyltransferase, domain 1"/>
    <property type="match status" value="1"/>
</dbReference>
<protein>
    <submittedName>
        <fullName evidence="1">SET domain containing protein</fullName>
    </submittedName>
</protein>
<dbReference type="Proteomes" id="UP000054559">
    <property type="component" value="Unassembled WGS sequence"/>
</dbReference>
<accession>A0A0J8TS10</accession>
<reference evidence="2" key="1">
    <citation type="journal article" date="2010" name="Genome Res.">
        <title>Population genomic sequencing of Coccidioides fungi reveals recent hybridization and transposon control.</title>
        <authorList>
            <person name="Neafsey D.E."/>
            <person name="Barker B.M."/>
            <person name="Sharpton T.J."/>
            <person name="Stajich J.E."/>
            <person name="Park D.J."/>
            <person name="Whiston E."/>
            <person name="Hung C.-Y."/>
            <person name="McMahan C."/>
            <person name="White J."/>
            <person name="Sykes S."/>
            <person name="Heiman D."/>
            <person name="Young S."/>
            <person name="Zeng Q."/>
            <person name="Abouelleil A."/>
            <person name="Aftuck L."/>
            <person name="Bessette D."/>
            <person name="Brown A."/>
            <person name="FitzGerald M."/>
            <person name="Lui A."/>
            <person name="Macdonald J.P."/>
            <person name="Priest M."/>
            <person name="Orbach M.J."/>
            <person name="Galgiani J.N."/>
            <person name="Kirkland T.N."/>
            <person name="Cole G.T."/>
            <person name="Birren B.W."/>
            <person name="Henn M.R."/>
            <person name="Taylor J.W."/>
            <person name="Rounsley S.D."/>
        </authorList>
    </citation>
    <scope>NUCLEOTIDE SEQUENCE [LARGE SCALE GENOMIC DNA]</scope>
    <source>
        <strain evidence="2">RMSCC 3703</strain>
    </source>
</reference>
<proteinExistence type="predicted"/>
<organism evidence="1 2">
    <name type="scientific">Coccidioides immitis RMSCC 3703</name>
    <dbReference type="NCBI Taxonomy" id="454286"/>
    <lineage>
        <taxon>Eukaryota</taxon>
        <taxon>Fungi</taxon>
        <taxon>Dikarya</taxon>
        <taxon>Ascomycota</taxon>
        <taxon>Pezizomycotina</taxon>
        <taxon>Eurotiomycetes</taxon>
        <taxon>Eurotiomycetidae</taxon>
        <taxon>Onygenales</taxon>
        <taxon>Onygenaceae</taxon>
        <taxon>Coccidioides</taxon>
    </lineage>
</organism>
<dbReference type="SUPFAM" id="SSF82199">
    <property type="entry name" value="SET domain"/>
    <property type="match status" value="1"/>
</dbReference>
<dbReference type="EMBL" id="DS268120">
    <property type="protein sequence ID" value="KMU76542.1"/>
    <property type="molecule type" value="Genomic_DNA"/>
</dbReference>
<name>A0A0J8TS10_COCIT</name>
<evidence type="ECO:0000313" key="1">
    <source>
        <dbReference type="EMBL" id="KMU76542.1"/>
    </source>
</evidence>
<gene>
    <name evidence="1" type="ORF">CISG_01275</name>
</gene>
<dbReference type="AlphaFoldDB" id="A0A0J8TS10"/>
<evidence type="ECO:0000313" key="2">
    <source>
        <dbReference type="Proteomes" id="UP000054559"/>
    </source>
</evidence>